<dbReference type="PRINTS" id="PR00155">
    <property type="entry name" value="AMICYANIN"/>
</dbReference>
<evidence type="ECO:0000256" key="4">
    <source>
        <dbReference type="ARBA" id="ARBA00022764"/>
    </source>
</evidence>
<dbReference type="AlphaFoldDB" id="A0A2I0CLZ7"/>
<dbReference type="GO" id="GO:0009055">
    <property type="term" value="F:electron transfer activity"/>
    <property type="evidence" value="ECO:0007669"/>
    <property type="project" value="InterPro"/>
</dbReference>
<evidence type="ECO:0000313" key="11">
    <source>
        <dbReference type="Proteomes" id="UP000242861"/>
    </source>
</evidence>
<dbReference type="Pfam" id="PF00127">
    <property type="entry name" value="Copper-bind"/>
    <property type="match status" value="1"/>
</dbReference>
<dbReference type="GO" id="GO:0042597">
    <property type="term" value="C:periplasmic space"/>
    <property type="evidence" value="ECO:0007669"/>
    <property type="project" value="UniProtKB-SubCell"/>
</dbReference>
<reference evidence="9" key="1">
    <citation type="journal article" date="2014" name="Int. J. Syst. Evol. Microbiol.">
        <title>Complete genome of a new Firmicutes species belonging to the dominant human colonic microbiota ('Ruminococcus bicirculans') reveals two chromosomes and a selective capacity to utilize plant glucans.</title>
        <authorList>
            <consortium name="NISC Comparative Sequencing Program"/>
            <person name="Wegmann U."/>
            <person name="Louis P."/>
            <person name="Goesmann A."/>
            <person name="Henrissat B."/>
            <person name="Duncan S.H."/>
            <person name="Flint H.J."/>
        </authorList>
    </citation>
    <scope>NUCLEOTIDE SEQUENCE</scope>
    <source>
        <strain evidence="9">CCM 8778</strain>
    </source>
</reference>
<proteinExistence type="predicted"/>
<accession>A0A2I0CLZ7</accession>
<evidence type="ECO:0000256" key="5">
    <source>
        <dbReference type="ARBA" id="ARBA00022982"/>
    </source>
</evidence>
<reference evidence="11" key="2">
    <citation type="submission" date="2017-12" db="EMBL/GenBank/DDBJ databases">
        <authorList>
            <person name="Yu X.-Y."/>
        </authorList>
    </citation>
    <scope>NUCLEOTIDE SEQUENCE [LARGE SCALE GENOMIC DNA]</scope>
    <source>
        <strain evidence="11">ZYSR67-Z</strain>
    </source>
</reference>
<name>A0A2I0CLZ7_9PSED</name>
<feature type="binding site" evidence="7">
    <location>
        <position position="92"/>
    </location>
    <ligand>
        <name>Cu cation</name>
        <dbReference type="ChEBI" id="CHEBI:23378"/>
    </ligand>
</feature>
<evidence type="ECO:0000313" key="9">
    <source>
        <dbReference type="EMBL" id="GGH89368.1"/>
    </source>
</evidence>
<dbReference type="SUPFAM" id="SSF49503">
    <property type="entry name" value="Cupredoxins"/>
    <property type="match status" value="1"/>
</dbReference>
<dbReference type="PANTHER" id="PTHR36507:SF1">
    <property type="entry name" value="BLL1555 PROTEIN"/>
    <property type="match status" value="1"/>
</dbReference>
<evidence type="ECO:0000313" key="12">
    <source>
        <dbReference type="Proteomes" id="UP000655550"/>
    </source>
</evidence>
<comment type="subcellular location">
    <subcellularLocation>
        <location evidence="1">Periplasm</location>
    </subcellularLocation>
</comment>
<sequence>MKRWAGVLALWVAGAAWGQDVEVRMQDMQFQPAQVHIRVGDNVRWLNTEKRGYHTVWFQDEGLDESEPLFPGEAWQRSFDLPGRYEYLCGPHPDMRGVVIVE</sequence>
<dbReference type="Proteomes" id="UP000655550">
    <property type="component" value="Unassembled WGS sequence"/>
</dbReference>
<organism evidence="10 11">
    <name type="scientific">Pseudomonas fluvialis</name>
    <dbReference type="NCBI Taxonomy" id="1793966"/>
    <lineage>
        <taxon>Bacteria</taxon>
        <taxon>Pseudomonadati</taxon>
        <taxon>Pseudomonadota</taxon>
        <taxon>Gammaproteobacteria</taxon>
        <taxon>Pseudomonadales</taxon>
        <taxon>Pseudomonadaceae</taxon>
        <taxon>Pseudomonas</taxon>
    </lineage>
</organism>
<keyword evidence="12" id="KW-1185">Reference proteome</keyword>
<evidence type="ECO:0000313" key="10">
    <source>
        <dbReference type="EMBL" id="PKF70133.1"/>
    </source>
</evidence>
<protein>
    <submittedName>
        <fullName evidence="10">Plastocyanin</fullName>
    </submittedName>
</protein>
<gene>
    <name evidence="10" type="ORF">CW360_15235</name>
    <name evidence="9" type="ORF">GCM10007363_04340</name>
</gene>
<dbReference type="PANTHER" id="PTHR36507">
    <property type="entry name" value="BLL1555 PROTEIN"/>
    <property type="match status" value="1"/>
</dbReference>
<dbReference type="InterPro" id="IPR052721">
    <property type="entry name" value="ET_Amicyanin"/>
</dbReference>
<keyword evidence="2" id="KW-0813">Transport</keyword>
<comment type="cofactor">
    <cofactor evidence="7">
        <name>Cu cation</name>
        <dbReference type="ChEBI" id="CHEBI:23378"/>
    </cofactor>
    <text evidence="7">Binds 1 copper ion per subunit.</text>
</comment>
<reference evidence="10" key="3">
    <citation type="submission" date="2017-12" db="EMBL/GenBank/DDBJ databases">
        <authorList>
            <person name="Hurst M.R.H."/>
        </authorList>
    </citation>
    <scope>NUCLEOTIDE SEQUENCE [LARGE SCALE GENOMIC DNA]</scope>
    <source>
        <strain evidence="10">ZYSR67-Z</strain>
    </source>
</reference>
<keyword evidence="4" id="KW-0574">Periplasm</keyword>
<dbReference type="InterPro" id="IPR000923">
    <property type="entry name" value="BlueCu_1"/>
</dbReference>
<reference evidence="9" key="5">
    <citation type="submission" date="2024-05" db="EMBL/GenBank/DDBJ databases">
        <authorList>
            <person name="Sun Q."/>
            <person name="Sedlacek I."/>
        </authorList>
    </citation>
    <scope>NUCLEOTIDE SEQUENCE</scope>
    <source>
        <strain evidence="9">CCM 8778</strain>
    </source>
</reference>
<dbReference type="InterPro" id="IPR008972">
    <property type="entry name" value="Cupredoxin"/>
</dbReference>
<evidence type="ECO:0000259" key="8">
    <source>
        <dbReference type="Pfam" id="PF00127"/>
    </source>
</evidence>
<feature type="binding site" evidence="7">
    <location>
        <position position="89"/>
    </location>
    <ligand>
        <name>Cu cation</name>
        <dbReference type="ChEBI" id="CHEBI:23378"/>
    </ligand>
</feature>
<keyword evidence="3 7" id="KW-0479">Metal-binding</keyword>
<keyword evidence="5" id="KW-0249">Electron transport</keyword>
<dbReference type="EMBL" id="PIYS01000029">
    <property type="protein sequence ID" value="PKF70133.1"/>
    <property type="molecule type" value="Genomic_DNA"/>
</dbReference>
<evidence type="ECO:0000256" key="1">
    <source>
        <dbReference type="ARBA" id="ARBA00004418"/>
    </source>
</evidence>
<dbReference type="InterPro" id="IPR002386">
    <property type="entry name" value="Amicyanin/Pseudoazurin"/>
</dbReference>
<dbReference type="GO" id="GO:0005507">
    <property type="term" value="F:copper ion binding"/>
    <property type="evidence" value="ECO:0007669"/>
    <property type="project" value="InterPro"/>
</dbReference>
<evidence type="ECO:0000256" key="6">
    <source>
        <dbReference type="ARBA" id="ARBA00023008"/>
    </source>
</evidence>
<reference evidence="12" key="4">
    <citation type="journal article" date="2019" name="Int. J. Syst. Evol. Microbiol.">
        <title>The Global Catalogue of Microorganisms (GCM) 10K type strain sequencing project: providing services to taxonomists for standard genome sequencing and annotation.</title>
        <authorList>
            <consortium name="The Broad Institute Genomics Platform"/>
            <consortium name="The Broad Institute Genome Sequencing Center for Infectious Disease"/>
            <person name="Wu L."/>
            <person name="Ma J."/>
        </authorList>
    </citation>
    <scope>NUCLEOTIDE SEQUENCE [LARGE SCALE GENOMIC DNA]</scope>
    <source>
        <strain evidence="12">CCM 8778</strain>
    </source>
</reference>
<feature type="domain" description="Blue (type 1) copper" evidence="8">
    <location>
        <begin position="21"/>
        <end position="102"/>
    </location>
</feature>
<feature type="binding site" evidence="7">
    <location>
        <position position="54"/>
    </location>
    <ligand>
        <name>Cu cation</name>
        <dbReference type="ChEBI" id="CHEBI:23378"/>
    </ligand>
</feature>
<comment type="caution">
    <text evidence="10">The sequence shown here is derived from an EMBL/GenBank/DDBJ whole genome shotgun (WGS) entry which is preliminary data.</text>
</comment>
<evidence type="ECO:0000256" key="3">
    <source>
        <dbReference type="ARBA" id="ARBA00022723"/>
    </source>
</evidence>
<dbReference type="Proteomes" id="UP000242861">
    <property type="component" value="Unassembled WGS sequence"/>
</dbReference>
<dbReference type="RefSeq" id="WP_093985925.1">
    <property type="nucleotide sequence ID" value="NZ_BMDE01000001.1"/>
</dbReference>
<dbReference type="Gene3D" id="2.60.40.420">
    <property type="entry name" value="Cupredoxins - blue copper proteins"/>
    <property type="match status" value="1"/>
</dbReference>
<dbReference type="EMBL" id="BMDE01000001">
    <property type="protein sequence ID" value="GGH89368.1"/>
    <property type="molecule type" value="Genomic_DNA"/>
</dbReference>
<keyword evidence="6 7" id="KW-0186">Copper</keyword>
<evidence type="ECO:0000256" key="7">
    <source>
        <dbReference type="PIRSR" id="PIRSR602386-1"/>
    </source>
</evidence>
<evidence type="ECO:0000256" key="2">
    <source>
        <dbReference type="ARBA" id="ARBA00022448"/>
    </source>
</evidence>